<dbReference type="FunFam" id="3.40.309.10:FF:000012">
    <property type="entry name" value="Betaine aldehyde dehydrogenase"/>
    <property type="match status" value="1"/>
</dbReference>
<keyword evidence="2 7" id="KW-0560">Oxidoreductase</keyword>
<dbReference type="Gene3D" id="3.40.309.10">
    <property type="entry name" value="Aldehyde Dehydrogenase, Chain A, domain 2"/>
    <property type="match status" value="1"/>
</dbReference>
<accession>A0A7D6HZL9</accession>
<dbReference type="PANTHER" id="PTHR11699">
    <property type="entry name" value="ALDEHYDE DEHYDROGENASE-RELATED"/>
    <property type="match status" value="1"/>
</dbReference>
<evidence type="ECO:0000256" key="3">
    <source>
        <dbReference type="ARBA" id="ARBA00039122"/>
    </source>
</evidence>
<dbReference type="Gene3D" id="3.40.605.10">
    <property type="entry name" value="Aldehyde Dehydrogenase, Chain A, domain 1"/>
    <property type="match status" value="1"/>
</dbReference>
<organism evidence="9 10">
    <name type="scientific">Mycobacterium vicinigordonae</name>
    <dbReference type="NCBI Taxonomy" id="1719132"/>
    <lineage>
        <taxon>Bacteria</taxon>
        <taxon>Bacillati</taxon>
        <taxon>Actinomycetota</taxon>
        <taxon>Actinomycetes</taxon>
        <taxon>Mycobacteriales</taxon>
        <taxon>Mycobacteriaceae</taxon>
        <taxon>Mycobacterium</taxon>
    </lineage>
</organism>
<feature type="active site" evidence="6">
    <location>
        <position position="273"/>
    </location>
</feature>
<dbReference type="InterPro" id="IPR016162">
    <property type="entry name" value="Ald_DH_N"/>
</dbReference>
<dbReference type="InterPro" id="IPR016160">
    <property type="entry name" value="Ald_DH_CS_CYS"/>
</dbReference>
<evidence type="ECO:0000256" key="5">
    <source>
        <dbReference type="ARBA" id="ARBA00048559"/>
    </source>
</evidence>
<proteinExistence type="inferred from homology"/>
<evidence type="ECO:0000256" key="7">
    <source>
        <dbReference type="RuleBase" id="RU003345"/>
    </source>
</evidence>
<dbReference type="InterPro" id="IPR016161">
    <property type="entry name" value="Ald_DH/histidinol_DH"/>
</dbReference>
<dbReference type="SUPFAM" id="SSF53720">
    <property type="entry name" value="ALDH-like"/>
    <property type="match status" value="1"/>
</dbReference>
<evidence type="ECO:0000259" key="8">
    <source>
        <dbReference type="Pfam" id="PF00171"/>
    </source>
</evidence>
<dbReference type="FunFam" id="3.40.605.10:FF:000026">
    <property type="entry name" value="Aldehyde dehydrogenase, putative"/>
    <property type="match status" value="1"/>
</dbReference>
<comment type="catalytic activity">
    <reaction evidence="5">
        <text>succinate semialdehyde + NADP(+) + H2O = succinate + NADPH + 2 H(+)</text>
        <dbReference type="Rhea" id="RHEA:13213"/>
        <dbReference type="ChEBI" id="CHEBI:15377"/>
        <dbReference type="ChEBI" id="CHEBI:15378"/>
        <dbReference type="ChEBI" id="CHEBI:30031"/>
        <dbReference type="ChEBI" id="CHEBI:57706"/>
        <dbReference type="ChEBI" id="CHEBI:57783"/>
        <dbReference type="ChEBI" id="CHEBI:58349"/>
        <dbReference type="EC" id="1.2.1.79"/>
    </reaction>
</comment>
<protein>
    <recommendedName>
        <fullName evidence="4">Putative succinate-semialdehyde dehydrogenase [NADP(+)] 2</fullName>
        <ecNumber evidence="3">1.2.1.79</ecNumber>
    </recommendedName>
</protein>
<dbReference type="KEGG" id="mgor:H0P51_22695"/>
<reference evidence="9" key="2">
    <citation type="submission" date="2020-07" db="EMBL/GenBank/DDBJ databases">
        <authorList>
            <person name="Yu X."/>
        </authorList>
    </citation>
    <scope>NUCLEOTIDE SEQUENCE [LARGE SCALE GENOMIC DNA]</scope>
    <source>
        <strain evidence="9">24T</strain>
    </source>
</reference>
<dbReference type="RefSeq" id="WP_180915093.1">
    <property type="nucleotide sequence ID" value="NZ_CP059165.1"/>
</dbReference>
<dbReference type="PROSITE" id="PS00687">
    <property type="entry name" value="ALDEHYDE_DEHYDR_GLU"/>
    <property type="match status" value="1"/>
</dbReference>
<dbReference type="InterPro" id="IPR015590">
    <property type="entry name" value="Aldehyde_DH_dom"/>
</dbReference>
<dbReference type="InterPro" id="IPR029510">
    <property type="entry name" value="Ald_DH_CS_GLU"/>
</dbReference>
<dbReference type="PROSITE" id="PS00070">
    <property type="entry name" value="ALDEHYDE_DEHYDR_CYS"/>
    <property type="match status" value="1"/>
</dbReference>
<dbReference type="AlphaFoldDB" id="A0A7D6HZL9"/>
<evidence type="ECO:0000256" key="4">
    <source>
        <dbReference type="ARBA" id="ARBA00039663"/>
    </source>
</evidence>
<keyword evidence="10" id="KW-1185">Reference proteome</keyword>
<evidence type="ECO:0000256" key="1">
    <source>
        <dbReference type="ARBA" id="ARBA00009986"/>
    </source>
</evidence>
<dbReference type="EMBL" id="CP059165">
    <property type="protein sequence ID" value="QLL06514.1"/>
    <property type="molecule type" value="Genomic_DNA"/>
</dbReference>
<dbReference type="EC" id="1.2.1.79" evidence="3"/>
<dbReference type="InterPro" id="IPR016163">
    <property type="entry name" value="Ald_DH_C"/>
</dbReference>
<name>A0A7D6HZL9_9MYCO</name>
<evidence type="ECO:0000256" key="6">
    <source>
        <dbReference type="PROSITE-ProRule" id="PRU10007"/>
    </source>
</evidence>
<evidence type="ECO:0000256" key="2">
    <source>
        <dbReference type="ARBA" id="ARBA00023002"/>
    </source>
</evidence>
<dbReference type="Pfam" id="PF00171">
    <property type="entry name" value="Aldedh"/>
    <property type="match status" value="1"/>
</dbReference>
<gene>
    <name evidence="9" type="ORF">H0P51_22695</name>
</gene>
<evidence type="ECO:0000313" key="10">
    <source>
        <dbReference type="Proteomes" id="UP000510682"/>
    </source>
</evidence>
<reference evidence="9" key="1">
    <citation type="submission" date="2020-07" db="EMBL/GenBank/DDBJ databases">
        <title>Description of Mycobacterium gordonae subsp. intergordonae subsp.nov. and Mycobacterium gordonae subsp. gordonae subsp. nov.</title>
        <authorList>
            <person name="Huang H."/>
        </authorList>
    </citation>
    <scope>NUCLEOTIDE SEQUENCE [LARGE SCALE GENOMIC DNA]</scope>
    <source>
        <strain evidence="9">24T</strain>
    </source>
</reference>
<evidence type="ECO:0000313" key="9">
    <source>
        <dbReference type="EMBL" id="QLL06514.1"/>
    </source>
</evidence>
<dbReference type="Proteomes" id="UP000510682">
    <property type="component" value="Chromosome"/>
</dbReference>
<dbReference type="GO" id="GO:0036243">
    <property type="term" value="F:succinate-semialdehyde dehydrogenase (NADP+) activity"/>
    <property type="evidence" value="ECO:0007669"/>
    <property type="project" value="UniProtKB-EC"/>
</dbReference>
<dbReference type="FunFam" id="3.40.605.10:FF:000007">
    <property type="entry name" value="NAD/NADP-dependent betaine aldehyde dehydrogenase"/>
    <property type="match status" value="1"/>
</dbReference>
<comment type="similarity">
    <text evidence="1 7">Belongs to the aldehyde dehydrogenase family.</text>
</comment>
<feature type="domain" description="Aldehyde dehydrogenase" evidence="8">
    <location>
        <begin position="30"/>
        <end position="496"/>
    </location>
</feature>
<sequence length="500" mass="52971">MASDVLETNIHPGVAGFLSQPKKLLIDGSWVDSSSGETFETVDPATGRTLTSVARAGNEDVERAVRAARAAFDSGAWSRFTPAQRQEVLWKIGAGLVDKAAQFGQLECFDNGKSAVIATNVDVVWAADVFKYYAGWATKIEGTTITPSVPWLPGSQWHAYTLREPVGVCGQIIPWNFPLVMAAFKIAPALAAGNTVILKPAEQTPLTALMLGELIEEVGIPAGVVNILTGFGDVGAALAEHRDVDKIAFTGSTEVGRKIVGAARGNLKKVSLELGGKSPNIVYADADFSEAIPGSANAWLFNHGQACVAGSRLFVEDKIFDEFTSGVAEFAANVKIGPGIDETTEVGPLVSAEQLARVTGYLEQGLADGARALSGGRRHGDAGFYVEPTVLVDVDDTMSVVREEIFGPVVVALPFNAADGPVGAANDSEYGLAAGIWTRDISRAHRTARQIKAGSVWINCYNAFDSAIPFGGYKQSGWGRELGPEAIDLYTQTKAVNVRL</sequence>